<name>A0A233RAM5_9GAMM</name>
<feature type="domain" description="Carrier" evidence="1">
    <location>
        <begin position="4"/>
        <end position="82"/>
    </location>
</feature>
<dbReference type="OrthoDB" id="177586at2"/>
<dbReference type="Gene3D" id="1.10.1200.10">
    <property type="entry name" value="ACP-like"/>
    <property type="match status" value="1"/>
</dbReference>
<reference evidence="2 3" key="1">
    <citation type="submission" date="2017-08" db="EMBL/GenBank/DDBJ databases">
        <title>A Genome Sequence of Oceanimonas doudoroffii ATCC 27123T.</title>
        <authorList>
            <person name="Brennan M.A."/>
            <person name="Maclea K.S."/>
            <person name="Mcclelland W.D."/>
            <person name="Trachtenberg A.M."/>
        </authorList>
    </citation>
    <scope>NUCLEOTIDE SEQUENCE [LARGE SCALE GENOMIC DNA]</scope>
    <source>
        <strain evidence="2 3">ATCC 27123</strain>
    </source>
</reference>
<proteinExistence type="predicted"/>
<dbReference type="AlphaFoldDB" id="A0A233RAM5"/>
<protein>
    <submittedName>
        <fullName evidence="2">Phosphopantetheine-binding protein</fullName>
    </submittedName>
</protein>
<dbReference type="RefSeq" id="WP_094202103.1">
    <property type="nucleotide sequence ID" value="NZ_NBIM01000011.1"/>
</dbReference>
<organism evidence="2 3">
    <name type="scientific">Oceanimonas doudoroffii</name>
    <dbReference type="NCBI Taxonomy" id="84158"/>
    <lineage>
        <taxon>Bacteria</taxon>
        <taxon>Pseudomonadati</taxon>
        <taxon>Pseudomonadota</taxon>
        <taxon>Gammaproteobacteria</taxon>
        <taxon>Aeromonadales</taxon>
        <taxon>Aeromonadaceae</taxon>
        <taxon>Oceanimonas</taxon>
    </lineage>
</organism>
<gene>
    <name evidence="2" type="ORF">B6S08_17530</name>
</gene>
<dbReference type="PROSITE" id="PS50075">
    <property type="entry name" value="CARRIER"/>
    <property type="match status" value="1"/>
</dbReference>
<dbReference type="InterPro" id="IPR046047">
    <property type="entry name" value="DUF6005"/>
</dbReference>
<dbReference type="Proteomes" id="UP000242757">
    <property type="component" value="Unassembled WGS sequence"/>
</dbReference>
<evidence type="ECO:0000313" key="2">
    <source>
        <dbReference type="EMBL" id="OXY80436.1"/>
    </source>
</evidence>
<dbReference type="Pfam" id="PF00550">
    <property type="entry name" value="PP-binding"/>
    <property type="match status" value="1"/>
</dbReference>
<accession>A0A233RAM5</accession>
<sequence length="437" mass="49676">MDQQAIITAIHSVLRDTLMHPHLSAFAPEARLNEDLYLDSIQLLQLLMHLELDLGFEIPENAFSRDDFDTVAGLATFLGRLGAGASAAGREQAEGQEPGPNVHGEEYEDIKVHCFVSCVCDALKQAGIDHRPYYFSVWDADFDIGPDRVLRYHAPSISHDLFRNWFERLYGVDLHHWYRPELGKADNIATLCELVAVRPDTGSVMVMLDLYQLPERENKFNQNPFPHYVLLEATADPDIWLMRDPDYRWEGELPRERILQAVDQPTVAGGWRFDRRQARAPEPARVRDYFLACFRPDANALTDGVRRIVDAHVRGIDGLALSGLDEALRELPVISVRKYAYEHGFAFFWRELGLANDDFEHWCDEIEKLITGFRALHYQVLKLAQSQDIGLVADIERQLNELDAIEFGIKGELAAVFADWCAFHGLLASTACEQEVA</sequence>
<dbReference type="Pfam" id="PF19468">
    <property type="entry name" value="DUF6005"/>
    <property type="match status" value="1"/>
</dbReference>
<evidence type="ECO:0000313" key="3">
    <source>
        <dbReference type="Proteomes" id="UP000242757"/>
    </source>
</evidence>
<evidence type="ECO:0000259" key="1">
    <source>
        <dbReference type="PROSITE" id="PS50075"/>
    </source>
</evidence>
<dbReference type="InterPro" id="IPR036736">
    <property type="entry name" value="ACP-like_sf"/>
</dbReference>
<keyword evidence="3" id="KW-1185">Reference proteome</keyword>
<dbReference type="InterPro" id="IPR009081">
    <property type="entry name" value="PP-bd_ACP"/>
</dbReference>
<dbReference type="SUPFAM" id="SSF47336">
    <property type="entry name" value="ACP-like"/>
    <property type="match status" value="1"/>
</dbReference>
<comment type="caution">
    <text evidence="2">The sequence shown here is derived from an EMBL/GenBank/DDBJ whole genome shotgun (WGS) entry which is preliminary data.</text>
</comment>
<dbReference type="EMBL" id="NBIM01000011">
    <property type="protein sequence ID" value="OXY80436.1"/>
    <property type="molecule type" value="Genomic_DNA"/>
</dbReference>